<gene>
    <name evidence="1" type="ORF">AVDCRST_MAG91-2958</name>
</gene>
<protein>
    <submittedName>
        <fullName evidence="1">Uncharacterized protein</fullName>
    </submittedName>
</protein>
<dbReference type="EMBL" id="CADCVX010000518">
    <property type="protein sequence ID" value="CAA9531037.1"/>
    <property type="molecule type" value="Genomic_DNA"/>
</dbReference>
<reference evidence="1" key="1">
    <citation type="submission" date="2020-02" db="EMBL/GenBank/DDBJ databases">
        <authorList>
            <person name="Meier V. D."/>
        </authorList>
    </citation>
    <scope>NUCLEOTIDE SEQUENCE</scope>
    <source>
        <strain evidence="1">AVDCRST_MAG91</strain>
    </source>
</reference>
<dbReference type="AlphaFoldDB" id="A0A6J4TSJ7"/>
<name>A0A6J4TSJ7_9SPHN</name>
<proteinExistence type="predicted"/>
<sequence length="30" mass="3214">MIKALLPMLRGKYWDDAGGPAALVQIEAGQ</sequence>
<accession>A0A6J4TSJ7</accession>
<evidence type="ECO:0000313" key="1">
    <source>
        <dbReference type="EMBL" id="CAA9531037.1"/>
    </source>
</evidence>
<organism evidence="1">
    <name type="scientific">uncultured Sphingomonadaceae bacterium</name>
    <dbReference type="NCBI Taxonomy" id="169976"/>
    <lineage>
        <taxon>Bacteria</taxon>
        <taxon>Pseudomonadati</taxon>
        <taxon>Pseudomonadota</taxon>
        <taxon>Alphaproteobacteria</taxon>
        <taxon>Sphingomonadales</taxon>
        <taxon>Sphingomonadaceae</taxon>
        <taxon>environmental samples</taxon>
    </lineage>
</organism>